<gene>
    <name evidence="1" type="ORF">A4W93_11520</name>
</gene>
<protein>
    <submittedName>
        <fullName evidence="1">Uncharacterized protein</fullName>
    </submittedName>
</protein>
<dbReference type="RefSeq" id="WP_085750749.1">
    <property type="nucleotide sequence ID" value="NZ_BSPR01000023.1"/>
</dbReference>
<dbReference type="EMBL" id="CP015118">
    <property type="protein sequence ID" value="ARN20471.1"/>
    <property type="molecule type" value="Genomic_DNA"/>
</dbReference>
<evidence type="ECO:0000313" key="1">
    <source>
        <dbReference type="EMBL" id="ARN20471.1"/>
    </source>
</evidence>
<dbReference type="OrthoDB" id="101857at2"/>
<proteinExistence type="predicted"/>
<dbReference type="KEGG" id="rgu:A4W93_11520"/>
<keyword evidence="2" id="KW-1185">Reference proteome</keyword>
<dbReference type="AlphaFoldDB" id="A0A1W6L813"/>
<sequence>MTQPTPVHLYQIAYSDATLAAIEPGYRVLDNLANERPDWYEYWPIRQFLARETLDEGAFYGFFSPKFGRKTELTHAQVTAYVQAADDHDVVLFSPQPDMGAFFLNVFEQGETFDPGFMEAVEGFLDSIGRPEPVRTMVMDSNLVVFSNYFVARPAFWRAWAAITDAFFQLCEGPDSVLKARCVAATSYPGAAQRKVFIQERLASLLLATEPHWRVKAANPFGFGWSMTRFRQHPHEAIVSDALKTAYLKQGFPEYLRAFGEIRSRFAAAGKAA</sequence>
<organism evidence="1 2">
    <name type="scientific">Piscinibacter gummiphilus</name>
    <dbReference type="NCBI Taxonomy" id="946333"/>
    <lineage>
        <taxon>Bacteria</taxon>
        <taxon>Pseudomonadati</taxon>
        <taxon>Pseudomonadota</taxon>
        <taxon>Betaproteobacteria</taxon>
        <taxon>Burkholderiales</taxon>
        <taxon>Sphaerotilaceae</taxon>
        <taxon>Piscinibacter</taxon>
    </lineage>
</organism>
<reference evidence="1 2" key="1">
    <citation type="submission" date="2016-04" db="EMBL/GenBank/DDBJ databases">
        <title>Complete genome sequence of natural rubber-degrading, novel Gram-negative bacterium, Rhizobacter gummiphilus strain NS21.</title>
        <authorList>
            <person name="Tabata M."/>
            <person name="Kasai D."/>
            <person name="Fukuda M."/>
        </authorList>
    </citation>
    <scope>NUCLEOTIDE SEQUENCE [LARGE SCALE GENOMIC DNA]</scope>
    <source>
        <strain evidence="1 2">NS21</strain>
    </source>
</reference>
<dbReference type="STRING" id="946333.A4W93_11520"/>
<name>A0A1W6L813_9BURK</name>
<evidence type="ECO:0000313" key="2">
    <source>
        <dbReference type="Proteomes" id="UP000193427"/>
    </source>
</evidence>
<accession>A0A1W6L813</accession>
<dbReference type="Proteomes" id="UP000193427">
    <property type="component" value="Chromosome"/>
</dbReference>